<feature type="region of interest" description="Disordered" evidence="5">
    <location>
        <begin position="294"/>
        <end position="333"/>
    </location>
</feature>
<dbReference type="InterPro" id="IPR022764">
    <property type="entry name" value="Peptidase_S54_rhomboid_dom"/>
</dbReference>
<evidence type="ECO:0000256" key="5">
    <source>
        <dbReference type="SAM" id="MobiDB-lite"/>
    </source>
</evidence>
<evidence type="ECO:0000256" key="6">
    <source>
        <dbReference type="SAM" id="Phobius"/>
    </source>
</evidence>
<feature type="compositionally biased region" description="Basic residues" evidence="5">
    <location>
        <begin position="318"/>
        <end position="333"/>
    </location>
</feature>
<feature type="compositionally biased region" description="Low complexity" evidence="5">
    <location>
        <begin position="305"/>
        <end position="317"/>
    </location>
</feature>
<dbReference type="PANTHER" id="PTHR43066:SF12">
    <property type="entry name" value="RHOMBOID DOMAIN-CONTAINING 2"/>
    <property type="match status" value="1"/>
</dbReference>
<evidence type="ECO:0000259" key="7">
    <source>
        <dbReference type="Pfam" id="PF01694"/>
    </source>
</evidence>
<dbReference type="InterPro" id="IPR035952">
    <property type="entry name" value="Rhomboid-like_sf"/>
</dbReference>
<feature type="transmembrane region" description="Helical" evidence="6">
    <location>
        <begin position="78"/>
        <end position="97"/>
    </location>
</feature>
<feature type="transmembrane region" description="Helical" evidence="6">
    <location>
        <begin position="38"/>
        <end position="58"/>
    </location>
</feature>
<dbReference type="AlphaFoldDB" id="A0A3B4YL58"/>
<keyword evidence="4 6" id="KW-0472">Membrane</keyword>
<dbReference type="GO" id="GO:0004252">
    <property type="term" value="F:serine-type endopeptidase activity"/>
    <property type="evidence" value="ECO:0007669"/>
    <property type="project" value="InterPro"/>
</dbReference>
<dbReference type="PANTHER" id="PTHR43066">
    <property type="entry name" value="RHOMBOID-RELATED PROTEIN"/>
    <property type="match status" value="1"/>
</dbReference>
<reference evidence="8" key="2">
    <citation type="submission" date="2025-09" db="UniProtKB">
        <authorList>
            <consortium name="Ensembl"/>
        </authorList>
    </citation>
    <scope>IDENTIFICATION</scope>
</reference>
<accession>A0A3B4YL58</accession>
<keyword evidence="3 6" id="KW-1133">Transmembrane helix</keyword>
<sequence>MNAAVIYIFSCKISPHCIINHGAVFWCPIGLQPDTAMVLLSCVLFGIQTYFSLTQGIFSVGAAVFQNGDIHRLLMHPFYHKTFAQLLLNIVALVVLGGSLEKGVGTVRFLFLFLLLSTTTGLFFSFLELLQDDSSRAPTEGLVPVALACVALTTMHTKMTKGFLCGVSFPTMALPWVFLVTTTALVPHCVLLCNVIAILTGWMYGKVWLSFLSMSEARAGVLEKMMPIRLLKNISGVTFVPSSTEERRKTLLPRINPTPGSYPVQAYAPLSSINIADTGAMVYEGWPNSTSALSGPTPPVHLHGHGSTHSSGLSHGHSCNHSHNHHAHSHVQL</sequence>
<name>A0A3B4YL58_SERLL</name>
<dbReference type="Pfam" id="PF01694">
    <property type="entry name" value="Rhomboid"/>
    <property type="match status" value="1"/>
</dbReference>
<dbReference type="Proteomes" id="UP000261360">
    <property type="component" value="Unplaced"/>
</dbReference>
<dbReference type="SUPFAM" id="SSF144091">
    <property type="entry name" value="Rhomboid-like"/>
    <property type="match status" value="1"/>
</dbReference>
<evidence type="ECO:0000256" key="2">
    <source>
        <dbReference type="ARBA" id="ARBA00022692"/>
    </source>
</evidence>
<comment type="subcellular location">
    <subcellularLocation>
        <location evidence="1">Membrane</location>
        <topology evidence="1">Multi-pass membrane protein</topology>
    </subcellularLocation>
</comment>
<feature type="domain" description="Peptidase S54 rhomboid" evidence="7">
    <location>
        <begin position="68"/>
        <end position="207"/>
    </location>
</feature>
<evidence type="ECO:0000256" key="4">
    <source>
        <dbReference type="ARBA" id="ARBA00023136"/>
    </source>
</evidence>
<evidence type="ECO:0000256" key="1">
    <source>
        <dbReference type="ARBA" id="ARBA00004141"/>
    </source>
</evidence>
<evidence type="ECO:0000313" key="9">
    <source>
        <dbReference type="Proteomes" id="UP000261360"/>
    </source>
</evidence>
<keyword evidence="2 6" id="KW-0812">Transmembrane</keyword>
<evidence type="ECO:0000313" key="8">
    <source>
        <dbReference type="Ensembl" id="ENSSLDP00000031315.1"/>
    </source>
</evidence>
<evidence type="ECO:0000256" key="3">
    <source>
        <dbReference type="ARBA" id="ARBA00022989"/>
    </source>
</evidence>
<keyword evidence="9" id="KW-1185">Reference proteome</keyword>
<dbReference type="Ensembl" id="ENSSLDT00000032211.1">
    <property type="protein sequence ID" value="ENSSLDP00000031315.1"/>
    <property type="gene ID" value="ENSSLDG00000024066.1"/>
</dbReference>
<proteinExistence type="predicted"/>
<reference evidence="8" key="1">
    <citation type="submission" date="2025-08" db="UniProtKB">
        <authorList>
            <consortium name="Ensembl"/>
        </authorList>
    </citation>
    <scope>IDENTIFICATION</scope>
</reference>
<feature type="transmembrane region" description="Helical" evidence="6">
    <location>
        <begin position="185"/>
        <end position="205"/>
    </location>
</feature>
<organism evidence="8 9">
    <name type="scientific">Seriola lalandi dorsalis</name>
    <dbReference type="NCBI Taxonomy" id="1841481"/>
    <lineage>
        <taxon>Eukaryota</taxon>
        <taxon>Metazoa</taxon>
        <taxon>Chordata</taxon>
        <taxon>Craniata</taxon>
        <taxon>Vertebrata</taxon>
        <taxon>Euteleostomi</taxon>
        <taxon>Actinopterygii</taxon>
        <taxon>Neopterygii</taxon>
        <taxon>Teleostei</taxon>
        <taxon>Neoteleostei</taxon>
        <taxon>Acanthomorphata</taxon>
        <taxon>Carangaria</taxon>
        <taxon>Carangiformes</taxon>
        <taxon>Carangidae</taxon>
        <taxon>Seriola</taxon>
    </lineage>
</organism>
<protein>
    <submittedName>
        <fullName evidence="8">Rhomboid domain containing 2</fullName>
    </submittedName>
</protein>
<feature type="transmembrane region" description="Helical" evidence="6">
    <location>
        <begin position="162"/>
        <end position="179"/>
    </location>
</feature>
<dbReference type="GO" id="GO:0016020">
    <property type="term" value="C:membrane"/>
    <property type="evidence" value="ECO:0007669"/>
    <property type="project" value="UniProtKB-SubCell"/>
</dbReference>
<dbReference type="GeneTree" id="ENSGT00940000165977"/>
<dbReference type="Gene3D" id="1.20.1540.10">
    <property type="entry name" value="Rhomboid-like"/>
    <property type="match status" value="1"/>
</dbReference>
<feature type="transmembrane region" description="Helical" evidence="6">
    <location>
        <begin position="109"/>
        <end position="127"/>
    </location>
</feature>
<dbReference type="STRING" id="1841481.ENSSLDP00000031315"/>